<evidence type="ECO:0000313" key="12">
    <source>
        <dbReference type="EMBL" id="KGF19884.1"/>
    </source>
</evidence>
<evidence type="ECO:0000256" key="10">
    <source>
        <dbReference type="ARBA" id="ARBA00063837"/>
    </source>
</evidence>
<dbReference type="PROSITE" id="PS00211">
    <property type="entry name" value="ABC_TRANSPORTER_1"/>
    <property type="match status" value="1"/>
</dbReference>
<dbReference type="Gene3D" id="3.40.50.300">
    <property type="entry name" value="P-loop containing nucleotide triphosphate hydrolases"/>
    <property type="match status" value="1"/>
</dbReference>
<dbReference type="GO" id="GO:0005524">
    <property type="term" value="F:ATP binding"/>
    <property type="evidence" value="ECO:0007669"/>
    <property type="project" value="UniProtKB-KW"/>
</dbReference>
<evidence type="ECO:0000256" key="3">
    <source>
        <dbReference type="ARBA" id="ARBA00022475"/>
    </source>
</evidence>
<keyword evidence="3" id="KW-1003">Cell membrane</keyword>
<keyword evidence="4" id="KW-0547">Nucleotide-binding</keyword>
<protein>
    <submittedName>
        <fullName evidence="12">Metal ABC transporter ATPase</fullName>
    </submittedName>
</protein>
<comment type="function">
    <text evidence="9">Part of the ABC transporter FtsEX involved in cellular division. Has ATPase activity.</text>
</comment>
<dbReference type="FunFam" id="3.40.50.300:FF:000056">
    <property type="entry name" value="Cell division ATP-binding protein FtsE"/>
    <property type="match status" value="1"/>
</dbReference>
<proteinExistence type="inferred from homology"/>
<dbReference type="PANTHER" id="PTHR43166:SF30">
    <property type="entry name" value="METHIONINE IMPORT ATP-BINDING PROTEIN METN"/>
    <property type="match status" value="1"/>
</dbReference>
<dbReference type="EMBL" id="JRNH01000023">
    <property type="protein sequence ID" value="KGF19884.1"/>
    <property type="molecule type" value="Genomic_DNA"/>
</dbReference>
<evidence type="ECO:0000259" key="11">
    <source>
        <dbReference type="PROSITE" id="PS50893"/>
    </source>
</evidence>
<keyword evidence="7" id="KW-0029">Amino-acid transport</keyword>
<dbReference type="GO" id="GO:0005886">
    <property type="term" value="C:plasma membrane"/>
    <property type="evidence" value="ECO:0007669"/>
    <property type="project" value="UniProtKB-ARBA"/>
</dbReference>
<evidence type="ECO:0000256" key="1">
    <source>
        <dbReference type="ARBA" id="ARBA00005417"/>
    </source>
</evidence>
<dbReference type="Proteomes" id="UP000053528">
    <property type="component" value="Unassembled WGS sequence"/>
</dbReference>
<feature type="domain" description="ABC transporter" evidence="11">
    <location>
        <begin position="2"/>
        <end position="237"/>
    </location>
</feature>
<reference evidence="12 13" key="1">
    <citation type="submission" date="2014-07" db="EMBL/GenBank/DDBJ databases">
        <authorList>
            <person name="McCorrison J."/>
            <person name="Sanka R."/>
            <person name="Torralba M."/>
            <person name="Gillis M."/>
            <person name="Haft D.H."/>
            <person name="Methe B."/>
            <person name="Sutton G."/>
            <person name="Nelson K.E."/>
        </authorList>
    </citation>
    <scope>NUCLEOTIDE SEQUENCE [LARGE SCALE GENOMIC DNA]</scope>
    <source>
        <strain evidence="12 13">DNF00011</strain>
    </source>
</reference>
<dbReference type="InterPro" id="IPR017871">
    <property type="entry name" value="ABC_transporter-like_CS"/>
</dbReference>
<evidence type="ECO:0000256" key="5">
    <source>
        <dbReference type="ARBA" id="ARBA00022840"/>
    </source>
</evidence>
<dbReference type="SMART" id="SM00382">
    <property type="entry name" value="AAA"/>
    <property type="match status" value="1"/>
</dbReference>
<evidence type="ECO:0000256" key="6">
    <source>
        <dbReference type="ARBA" id="ARBA00022967"/>
    </source>
</evidence>
<organism evidence="12 13">
    <name type="scientific">Pseudoglutamicibacter albus DNF00011</name>
    <dbReference type="NCBI Taxonomy" id="1401063"/>
    <lineage>
        <taxon>Bacteria</taxon>
        <taxon>Bacillati</taxon>
        <taxon>Actinomycetota</taxon>
        <taxon>Actinomycetes</taxon>
        <taxon>Micrococcales</taxon>
        <taxon>Micrococcaceae</taxon>
        <taxon>Pseudoglutamicibacter</taxon>
    </lineage>
</organism>
<evidence type="ECO:0000256" key="4">
    <source>
        <dbReference type="ARBA" id="ARBA00022741"/>
    </source>
</evidence>
<dbReference type="GO" id="GO:0006865">
    <property type="term" value="P:amino acid transport"/>
    <property type="evidence" value="ECO:0007669"/>
    <property type="project" value="UniProtKB-KW"/>
</dbReference>
<evidence type="ECO:0000256" key="8">
    <source>
        <dbReference type="ARBA" id="ARBA00023136"/>
    </source>
</evidence>
<comment type="caution">
    <text evidence="12">The sequence shown here is derived from an EMBL/GenBank/DDBJ whole genome shotgun (WGS) entry which is preliminary data.</text>
</comment>
<dbReference type="SUPFAM" id="SSF52540">
    <property type="entry name" value="P-loop containing nucleoside triphosphate hydrolases"/>
    <property type="match status" value="1"/>
</dbReference>
<sequence length="324" mass="34572">MITLKGLRKEFAGTTALDGIDLHVESGLIHGIVGRSGAGKSTLIRCLTGLETPTSGTVEINGEDVTAYTGARLRKARRSIGMVFQHAELLDSKTALENIAHPLVIAGVKKKQAMQRARELITLVGLEGREDNHPAQLSGGQRQRVGIARALATEPKILLCDEPTSALDSTTTAQILALIKQLRDDLGITVLIITHEMSVVREICDSVTLLAEGRNQHTASLREVLSDPASTLARELIPLPSAPIRDAEDATVMLEISIAGLSAAEVFDAAQRAGTPIVEVEAATLERIAGLDVGRMRIRSTDAQATRALGRTLTERGIHVEEAA</sequence>
<evidence type="ECO:0000256" key="7">
    <source>
        <dbReference type="ARBA" id="ARBA00022970"/>
    </source>
</evidence>
<comment type="subunit">
    <text evidence="10">Homodimer. Forms a membrane-associated complex with FtsX.</text>
</comment>
<dbReference type="AlphaFoldDB" id="A0A096AG10"/>
<dbReference type="InterPro" id="IPR050086">
    <property type="entry name" value="MetN_ABC_transporter-like"/>
</dbReference>
<accession>A0A096AG10</accession>
<dbReference type="RefSeq" id="WP_035756832.1">
    <property type="nucleotide sequence ID" value="NZ_JRNH01000023.1"/>
</dbReference>
<dbReference type="GO" id="GO:0016887">
    <property type="term" value="F:ATP hydrolysis activity"/>
    <property type="evidence" value="ECO:0007669"/>
    <property type="project" value="InterPro"/>
</dbReference>
<keyword evidence="6" id="KW-1278">Translocase</keyword>
<keyword evidence="5" id="KW-0067">ATP-binding</keyword>
<evidence type="ECO:0000256" key="9">
    <source>
        <dbReference type="ARBA" id="ARBA00054718"/>
    </source>
</evidence>
<evidence type="ECO:0000256" key="2">
    <source>
        <dbReference type="ARBA" id="ARBA00022448"/>
    </source>
</evidence>
<evidence type="ECO:0000313" key="13">
    <source>
        <dbReference type="Proteomes" id="UP000053528"/>
    </source>
</evidence>
<dbReference type="PANTHER" id="PTHR43166">
    <property type="entry name" value="AMINO ACID IMPORT ATP-BINDING PROTEIN"/>
    <property type="match status" value="1"/>
</dbReference>
<dbReference type="Pfam" id="PF00005">
    <property type="entry name" value="ABC_tran"/>
    <property type="match status" value="1"/>
</dbReference>
<keyword evidence="8" id="KW-0472">Membrane</keyword>
<gene>
    <name evidence="12" type="ORF">HMPREF2128_07830</name>
</gene>
<comment type="similarity">
    <text evidence="1">Belongs to the ABC transporter superfamily.</text>
</comment>
<dbReference type="PROSITE" id="PS50893">
    <property type="entry name" value="ABC_TRANSPORTER_2"/>
    <property type="match status" value="1"/>
</dbReference>
<dbReference type="InterPro" id="IPR003439">
    <property type="entry name" value="ABC_transporter-like_ATP-bd"/>
</dbReference>
<keyword evidence="2" id="KW-0813">Transport</keyword>
<dbReference type="InterPro" id="IPR027417">
    <property type="entry name" value="P-loop_NTPase"/>
</dbReference>
<dbReference type="InterPro" id="IPR003593">
    <property type="entry name" value="AAA+_ATPase"/>
</dbReference>
<name>A0A096AG10_9MICC</name>